<evidence type="ECO:0008006" key="4">
    <source>
        <dbReference type="Google" id="ProtNLM"/>
    </source>
</evidence>
<dbReference type="AlphaFoldDB" id="A0A179VE67"/>
<feature type="signal peptide" evidence="1">
    <location>
        <begin position="1"/>
        <end position="24"/>
    </location>
</feature>
<gene>
    <name evidence="2" type="ORF">AWB85_20285</name>
</gene>
<name>A0A179VE67_9MYCO</name>
<protein>
    <recommendedName>
        <fullName evidence="4">Calcium-binding protein</fullName>
    </recommendedName>
</protein>
<dbReference type="EMBL" id="LQYE01000005">
    <property type="protein sequence ID" value="OAT69432.1"/>
    <property type="molecule type" value="Genomic_DNA"/>
</dbReference>
<sequence>MSTTAVRLTLTTLSTLTVALGVYAVPTTQGSTHAHAYAPSIHATAPIGGDDNGDGVIDEDESGWDCTTMGNRICG</sequence>
<dbReference type="Proteomes" id="UP000186919">
    <property type="component" value="Unassembled WGS sequence"/>
</dbReference>
<evidence type="ECO:0000313" key="2">
    <source>
        <dbReference type="EMBL" id="OAT69432.1"/>
    </source>
</evidence>
<organism evidence="2 3">
    <name type="scientific">Mycobacteroides immunogenum</name>
    <dbReference type="NCBI Taxonomy" id="83262"/>
    <lineage>
        <taxon>Bacteria</taxon>
        <taxon>Bacillati</taxon>
        <taxon>Actinomycetota</taxon>
        <taxon>Actinomycetes</taxon>
        <taxon>Mycobacteriales</taxon>
        <taxon>Mycobacteriaceae</taxon>
        <taxon>Mycobacteroides</taxon>
    </lineage>
</organism>
<dbReference type="RefSeq" id="WP_064628529.1">
    <property type="nucleotide sequence ID" value="NZ_LQYE01000005.1"/>
</dbReference>
<accession>A0A179VE67</accession>
<keyword evidence="1" id="KW-0732">Signal</keyword>
<comment type="caution">
    <text evidence="2">The sequence shown here is derived from an EMBL/GenBank/DDBJ whole genome shotgun (WGS) entry which is preliminary data.</text>
</comment>
<proteinExistence type="predicted"/>
<reference evidence="2 3" key="1">
    <citation type="submission" date="2016-01" db="EMBL/GenBank/DDBJ databases">
        <title>Mycobacterium immunogenum strain CD11_6 genome sequencing and assembly.</title>
        <authorList>
            <person name="Kaur G."/>
            <person name="Nair G.R."/>
            <person name="Mayilraj S."/>
        </authorList>
    </citation>
    <scope>NUCLEOTIDE SEQUENCE [LARGE SCALE GENOMIC DNA]</scope>
    <source>
        <strain evidence="2 3">CD11-6</strain>
    </source>
</reference>
<evidence type="ECO:0000313" key="3">
    <source>
        <dbReference type="Proteomes" id="UP000186919"/>
    </source>
</evidence>
<feature type="chain" id="PRO_5008107966" description="Calcium-binding protein" evidence="1">
    <location>
        <begin position="25"/>
        <end position="75"/>
    </location>
</feature>
<evidence type="ECO:0000256" key="1">
    <source>
        <dbReference type="SAM" id="SignalP"/>
    </source>
</evidence>